<dbReference type="Proteomes" id="UP000059074">
    <property type="component" value="Unassembled WGS sequence"/>
</dbReference>
<comment type="caution">
    <text evidence="1">The sequence shown here is derived from an EMBL/GenBank/DDBJ whole genome shotgun (WGS) entry which is preliminary data.</text>
</comment>
<accession>A0A109BDY9</accession>
<dbReference type="STRING" id="121290.APY04_2134"/>
<evidence type="ECO:0000313" key="1">
    <source>
        <dbReference type="EMBL" id="KWT67011.1"/>
    </source>
</evidence>
<gene>
    <name evidence="1" type="ORF">APY04_2134</name>
</gene>
<reference evidence="1 2" key="1">
    <citation type="submission" date="2015-10" db="EMBL/GenBank/DDBJ databases">
        <title>Transcriptomic analysis of a linuron degrading triple-species bacterial consortium.</title>
        <authorList>
            <person name="Albers P."/>
        </authorList>
    </citation>
    <scope>NUCLEOTIDE SEQUENCE [LARGE SCALE GENOMIC DNA]</scope>
    <source>
        <strain evidence="1 2">WDL6</strain>
    </source>
</reference>
<protein>
    <recommendedName>
        <fullName evidence="3">DUF1254 domain-containing protein</fullName>
    </recommendedName>
</protein>
<organism evidence="1 2">
    <name type="scientific">Hyphomicrobium sulfonivorans</name>
    <dbReference type="NCBI Taxonomy" id="121290"/>
    <lineage>
        <taxon>Bacteria</taxon>
        <taxon>Pseudomonadati</taxon>
        <taxon>Pseudomonadota</taxon>
        <taxon>Alphaproteobacteria</taxon>
        <taxon>Hyphomicrobiales</taxon>
        <taxon>Hyphomicrobiaceae</taxon>
        <taxon>Hyphomicrobium</taxon>
    </lineage>
</organism>
<proteinExistence type="predicted"/>
<dbReference type="AlphaFoldDB" id="A0A109BDY9"/>
<keyword evidence="2" id="KW-1185">Reference proteome</keyword>
<dbReference type="EMBL" id="LMTR01000067">
    <property type="protein sequence ID" value="KWT67011.1"/>
    <property type="molecule type" value="Genomic_DNA"/>
</dbReference>
<evidence type="ECO:0008006" key="3">
    <source>
        <dbReference type="Google" id="ProtNLM"/>
    </source>
</evidence>
<sequence length="192" mass="20237">MKLFNAIRNANWLFILAVPVAAGILHICATMAAPYLTAASAYNRLAPALPVNRMQVLSVAAPGSEPLPFMSPDARYAMCSFDARGGPIDVSATLPADQGWSLSVVTPAGDNIYAAASVPSRPTPITLVLVPSEDAFLGVTPEARGIARNIQPPTPLSASRGIVVMRAPDKGFAYTPHIEALLRDAKCVARPF</sequence>
<evidence type="ECO:0000313" key="2">
    <source>
        <dbReference type="Proteomes" id="UP000059074"/>
    </source>
</evidence>
<dbReference type="PATRIC" id="fig|121290.4.peg.1909"/>
<name>A0A109BDY9_HYPSL</name>